<sequence length="95" mass="10747">MVFNVFLLQAGPVLWPALTQNDATQRLRQLDVTSTCSLLRPRYVLGRLHPTFARVPYPVAPVAHHQALPALRSSLLGIPLHPSRRHRLNLYHPSL</sequence>
<proteinExistence type="predicted"/>
<keyword evidence="1" id="KW-0732">Signal</keyword>
<evidence type="ECO:0008006" key="4">
    <source>
        <dbReference type="Google" id="ProtNLM"/>
    </source>
</evidence>
<name>A0A2H3DW24_ARMGA</name>
<dbReference type="AlphaFoldDB" id="A0A2H3DW24"/>
<evidence type="ECO:0000256" key="1">
    <source>
        <dbReference type="SAM" id="SignalP"/>
    </source>
</evidence>
<accession>A0A2H3DW24</accession>
<dbReference type="InParanoid" id="A0A2H3DW24"/>
<evidence type="ECO:0000313" key="2">
    <source>
        <dbReference type="EMBL" id="PBK92483.1"/>
    </source>
</evidence>
<gene>
    <name evidence="2" type="ORF">ARMGADRAFT_161748</name>
</gene>
<organism evidence="2 3">
    <name type="scientific">Armillaria gallica</name>
    <name type="common">Bulbous honey fungus</name>
    <name type="synonym">Armillaria bulbosa</name>
    <dbReference type="NCBI Taxonomy" id="47427"/>
    <lineage>
        <taxon>Eukaryota</taxon>
        <taxon>Fungi</taxon>
        <taxon>Dikarya</taxon>
        <taxon>Basidiomycota</taxon>
        <taxon>Agaricomycotina</taxon>
        <taxon>Agaricomycetes</taxon>
        <taxon>Agaricomycetidae</taxon>
        <taxon>Agaricales</taxon>
        <taxon>Marasmiineae</taxon>
        <taxon>Physalacriaceae</taxon>
        <taxon>Armillaria</taxon>
    </lineage>
</organism>
<dbReference type="Proteomes" id="UP000217790">
    <property type="component" value="Unassembled WGS sequence"/>
</dbReference>
<feature type="signal peptide" evidence="1">
    <location>
        <begin position="1"/>
        <end position="19"/>
    </location>
</feature>
<dbReference type="EMBL" id="KZ293658">
    <property type="protein sequence ID" value="PBK92483.1"/>
    <property type="molecule type" value="Genomic_DNA"/>
</dbReference>
<protein>
    <recommendedName>
        <fullName evidence="4">Secreted protein</fullName>
    </recommendedName>
</protein>
<feature type="chain" id="PRO_5013857210" description="Secreted protein" evidence="1">
    <location>
        <begin position="20"/>
        <end position="95"/>
    </location>
</feature>
<reference evidence="3" key="1">
    <citation type="journal article" date="2017" name="Nat. Ecol. Evol.">
        <title>Genome expansion and lineage-specific genetic innovations in the forest pathogenic fungi Armillaria.</title>
        <authorList>
            <person name="Sipos G."/>
            <person name="Prasanna A.N."/>
            <person name="Walter M.C."/>
            <person name="O'Connor E."/>
            <person name="Balint B."/>
            <person name="Krizsan K."/>
            <person name="Kiss B."/>
            <person name="Hess J."/>
            <person name="Varga T."/>
            <person name="Slot J."/>
            <person name="Riley R."/>
            <person name="Boka B."/>
            <person name="Rigling D."/>
            <person name="Barry K."/>
            <person name="Lee J."/>
            <person name="Mihaltcheva S."/>
            <person name="LaButti K."/>
            <person name="Lipzen A."/>
            <person name="Waldron R."/>
            <person name="Moloney N.M."/>
            <person name="Sperisen C."/>
            <person name="Kredics L."/>
            <person name="Vagvoelgyi C."/>
            <person name="Patrignani A."/>
            <person name="Fitzpatrick D."/>
            <person name="Nagy I."/>
            <person name="Doyle S."/>
            <person name="Anderson J.B."/>
            <person name="Grigoriev I.V."/>
            <person name="Gueldener U."/>
            <person name="Muensterkoetter M."/>
            <person name="Nagy L.G."/>
        </authorList>
    </citation>
    <scope>NUCLEOTIDE SEQUENCE [LARGE SCALE GENOMIC DNA]</scope>
    <source>
        <strain evidence="3">Ar21-2</strain>
    </source>
</reference>
<keyword evidence="3" id="KW-1185">Reference proteome</keyword>
<evidence type="ECO:0000313" key="3">
    <source>
        <dbReference type="Proteomes" id="UP000217790"/>
    </source>
</evidence>